<dbReference type="InterPro" id="IPR000298">
    <property type="entry name" value="Cyt_c_oxidase-like_su3"/>
</dbReference>
<dbReference type="GO" id="GO:0005886">
    <property type="term" value="C:plasma membrane"/>
    <property type="evidence" value="ECO:0007669"/>
    <property type="project" value="UniProtKB-SubCell"/>
</dbReference>
<evidence type="ECO:0000256" key="3">
    <source>
        <dbReference type="ARBA" id="ARBA00022475"/>
    </source>
</evidence>
<protein>
    <recommendedName>
        <fullName evidence="8">Heme-copper oxidase subunit III family profile domain-containing protein</fullName>
    </recommendedName>
</protein>
<dbReference type="GO" id="GO:0019646">
    <property type="term" value="P:aerobic electron transport chain"/>
    <property type="evidence" value="ECO:0007669"/>
    <property type="project" value="InterPro"/>
</dbReference>
<feature type="transmembrane region" description="Helical" evidence="7">
    <location>
        <begin position="150"/>
        <end position="169"/>
    </location>
</feature>
<dbReference type="PANTHER" id="PTHR11403:SF2">
    <property type="entry name" value="CYTOCHROME BO(3) UBIQUINOL OXIDASE SUBUNIT 3"/>
    <property type="match status" value="1"/>
</dbReference>
<keyword evidence="6 7" id="KW-0472">Membrane</keyword>
<dbReference type="AlphaFoldDB" id="A0A381RDD7"/>
<evidence type="ECO:0000256" key="2">
    <source>
        <dbReference type="ARBA" id="ARBA00010581"/>
    </source>
</evidence>
<dbReference type="InterPro" id="IPR024791">
    <property type="entry name" value="Cyt_c/ubiquinol_Oxase_su3"/>
</dbReference>
<dbReference type="Pfam" id="PF00510">
    <property type="entry name" value="COX3"/>
    <property type="match status" value="1"/>
</dbReference>
<dbReference type="InterPro" id="IPR013833">
    <property type="entry name" value="Cyt_c_oxidase_su3_a-hlx"/>
</dbReference>
<sequence length="170" mass="19308">MIAFGGIIMLFVTFLTSFSSMLIKELAYIKLDTIIQIVASVSTTILIISSIMFNYAYRQWQKNNTADSLLYLASSAILGVLFLIGQISLWQMLVNDGLTSSGNVLAGMAYLIGGTHAVHLVTGLVILGWLWFQVKKRYKVKPVRYQLIGWFWHFLTILWCLIFVFFLIIL</sequence>
<reference evidence="9" key="1">
    <citation type="submission" date="2018-05" db="EMBL/GenBank/DDBJ databases">
        <authorList>
            <person name="Lanie J.A."/>
            <person name="Ng W.-L."/>
            <person name="Kazmierczak K.M."/>
            <person name="Andrzejewski T.M."/>
            <person name="Davidsen T.M."/>
            <person name="Wayne K.J."/>
            <person name="Tettelin H."/>
            <person name="Glass J.I."/>
            <person name="Rusch D."/>
            <person name="Podicherti R."/>
            <person name="Tsui H.-C.T."/>
            <person name="Winkler M.E."/>
        </authorList>
    </citation>
    <scope>NUCLEOTIDE SEQUENCE</scope>
</reference>
<dbReference type="PROSITE" id="PS50253">
    <property type="entry name" value="COX3"/>
    <property type="match status" value="1"/>
</dbReference>
<keyword evidence="4 7" id="KW-0812">Transmembrane</keyword>
<feature type="transmembrane region" description="Helical" evidence="7">
    <location>
        <begin position="69"/>
        <end position="89"/>
    </location>
</feature>
<accession>A0A381RDD7</accession>
<feature type="transmembrane region" description="Helical" evidence="7">
    <location>
        <begin position="35"/>
        <end position="57"/>
    </location>
</feature>
<dbReference type="InterPro" id="IPR035973">
    <property type="entry name" value="Cyt_c_oxidase_su3-like_sf"/>
</dbReference>
<evidence type="ECO:0000256" key="6">
    <source>
        <dbReference type="ARBA" id="ARBA00023136"/>
    </source>
</evidence>
<evidence type="ECO:0000256" key="1">
    <source>
        <dbReference type="ARBA" id="ARBA00004651"/>
    </source>
</evidence>
<comment type="similarity">
    <text evidence="2">Belongs to the cytochrome c oxidase subunit 3 family.</text>
</comment>
<keyword evidence="3" id="KW-1003">Cell membrane</keyword>
<evidence type="ECO:0000313" key="9">
    <source>
        <dbReference type="EMBL" id="SUZ89805.1"/>
    </source>
</evidence>
<keyword evidence="5 7" id="KW-1133">Transmembrane helix</keyword>
<proteinExistence type="inferred from homology"/>
<dbReference type="SUPFAM" id="SSF81452">
    <property type="entry name" value="Cytochrome c oxidase subunit III-like"/>
    <property type="match status" value="1"/>
</dbReference>
<dbReference type="PANTHER" id="PTHR11403">
    <property type="entry name" value="CYTOCHROME C OXIDASE SUBUNIT III"/>
    <property type="match status" value="1"/>
</dbReference>
<feature type="transmembrane region" description="Helical" evidence="7">
    <location>
        <begin position="109"/>
        <end position="130"/>
    </location>
</feature>
<dbReference type="EMBL" id="UINC01001842">
    <property type="protein sequence ID" value="SUZ89805.1"/>
    <property type="molecule type" value="Genomic_DNA"/>
</dbReference>
<feature type="domain" description="Heme-copper oxidase subunit III family profile" evidence="8">
    <location>
        <begin position="1"/>
        <end position="170"/>
    </location>
</feature>
<evidence type="ECO:0000259" key="8">
    <source>
        <dbReference type="PROSITE" id="PS50253"/>
    </source>
</evidence>
<evidence type="ECO:0000256" key="7">
    <source>
        <dbReference type="SAM" id="Phobius"/>
    </source>
</evidence>
<gene>
    <name evidence="9" type="ORF">METZ01_LOCUS42659</name>
</gene>
<evidence type="ECO:0000256" key="5">
    <source>
        <dbReference type="ARBA" id="ARBA00022989"/>
    </source>
</evidence>
<name>A0A381RDD7_9ZZZZ</name>
<comment type="subcellular location">
    <subcellularLocation>
        <location evidence="1">Cell membrane</location>
        <topology evidence="1">Multi-pass membrane protein</topology>
    </subcellularLocation>
</comment>
<dbReference type="GO" id="GO:0004129">
    <property type="term" value="F:cytochrome-c oxidase activity"/>
    <property type="evidence" value="ECO:0007669"/>
    <property type="project" value="InterPro"/>
</dbReference>
<dbReference type="Gene3D" id="1.20.120.80">
    <property type="entry name" value="Cytochrome c oxidase, subunit III, four-helix bundle"/>
    <property type="match status" value="1"/>
</dbReference>
<evidence type="ECO:0000256" key="4">
    <source>
        <dbReference type="ARBA" id="ARBA00022692"/>
    </source>
</evidence>
<organism evidence="9">
    <name type="scientific">marine metagenome</name>
    <dbReference type="NCBI Taxonomy" id="408172"/>
    <lineage>
        <taxon>unclassified sequences</taxon>
        <taxon>metagenomes</taxon>
        <taxon>ecological metagenomes</taxon>
    </lineage>
</organism>